<evidence type="ECO:0000259" key="3">
    <source>
        <dbReference type="Pfam" id="PF05170"/>
    </source>
</evidence>
<feature type="transmembrane region" description="Helical" evidence="2">
    <location>
        <begin position="6"/>
        <end position="26"/>
    </location>
</feature>
<feature type="region of interest" description="Disordered" evidence="1">
    <location>
        <begin position="920"/>
        <end position="949"/>
    </location>
</feature>
<evidence type="ECO:0000256" key="1">
    <source>
        <dbReference type="SAM" id="MobiDB-lite"/>
    </source>
</evidence>
<dbReference type="GO" id="GO:0005886">
    <property type="term" value="C:plasma membrane"/>
    <property type="evidence" value="ECO:0007669"/>
    <property type="project" value="TreeGrafter"/>
</dbReference>
<dbReference type="RefSeq" id="WP_309936769.1">
    <property type="nucleotide sequence ID" value="NZ_AP025305.1"/>
</dbReference>
<dbReference type="AlphaFoldDB" id="A0AAE3XJK3"/>
<evidence type="ECO:0000313" key="5">
    <source>
        <dbReference type="Proteomes" id="UP001185092"/>
    </source>
</evidence>
<reference evidence="4" key="1">
    <citation type="submission" date="2023-07" db="EMBL/GenBank/DDBJ databases">
        <title>Genomic Encyclopedia of Type Strains, Phase IV (KMG-IV): sequencing the most valuable type-strain genomes for metagenomic binning, comparative biology and taxonomic classification.</title>
        <authorList>
            <person name="Goeker M."/>
        </authorList>
    </citation>
    <scope>NUCLEOTIDE SEQUENCE</scope>
    <source>
        <strain evidence="4">DSM 26174</strain>
    </source>
</reference>
<keyword evidence="2" id="KW-1133">Transmembrane helix</keyword>
<dbReference type="EMBL" id="JAVDQD010000001">
    <property type="protein sequence ID" value="MDR6237314.1"/>
    <property type="molecule type" value="Genomic_DNA"/>
</dbReference>
<dbReference type="InterPro" id="IPR052894">
    <property type="entry name" value="AsmA-related"/>
</dbReference>
<dbReference type="Pfam" id="PF05170">
    <property type="entry name" value="AsmA"/>
    <property type="match status" value="1"/>
</dbReference>
<keyword evidence="5" id="KW-1185">Reference proteome</keyword>
<feature type="compositionally biased region" description="Basic and acidic residues" evidence="1">
    <location>
        <begin position="936"/>
        <end position="949"/>
    </location>
</feature>
<name>A0AAE3XJK3_9BACT</name>
<evidence type="ECO:0000313" key="4">
    <source>
        <dbReference type="EMBL" id="MDR6237314.1"/>
    </source>
</evidence>
<protein>
    <submittedName>
        <fullName evidence="4">Uncharacterized protein involved in outer membrane biogenesis</fullName>
    </submittedName>
</protein>
<dbReference type="GO" id="GO:0090313">
    <property type="term" value="P:regulation of protein targeting to membrane"/>
    <property type="evidence" value="ECO:0007669"/>
    <property type="project" value="TreeGrafter"/>
</dbReference>
<evidence type="ECO:0000256" key="2">
    <source>
        <dbReference type="SAM" id="Phobius"/>
    </source>
</evidence>
<comment type="caution">
    <text evidence="4">The sequence shown here is derived from an EMBL/GenBank/DDBJ whole genome shotgun (WGS) entry which is preliminary data.</text>
</comment>
<proteinExistence type="predicted"/>
<organism evidence="4 5">
    <name type="scientific">Aureibacter tunicatorum</name>
    <dbReference type="NCBI Taxonomy" id="866807"/>
    <lineage>
        <taxon>Bacteria</taxon>
        <taxon>Pseudomonadati</taxon>
        <taxon>Bacteroidota</taxon>
        <taxon>Cytophagia</taxon>
        <taxon>Cytophagales</taxon>
        <taxon>Persicobacteraceae</taxon>
        <taxon>Aureibacter</taxon>
    </lineage>
</organism>
<keyword evidence="2" id="KW-0812">Transmembrane</keyword>
<accession>A0AAE3XJK3</accession>
<dbReference type="InterPro" id="IPR007844">
    <property type="entry name" value="AsmA"/>
</dbReference>
<gene>
    <name evidence="4" type="ORF">HNQ88_000290</name>
</gene>
<feature type="domain" description="AsmA" evidence="3">
    <location>
        <begin position="5"/>
        <end position="303"/>
    </location>
</feature>
<dbReference type="PANTHER" id="PTHR30441:SF8">
    <property type="entry name" value="DUF748 DOMAIN-CONTAINING PROTEIN"/>
    <property type="match status" value="1"/>
</dbReference>
<dbReference type="Proteomes" id="UP001185092">
    <property type="component" value="Unassembled WGS sequence"/>
</dbReference>
<sequence length="960" mass="107173">MKKFFYAFGGLIVVIFLAIILIPILFRDRILSEIDKAINKNIDAKIVYSPDNIDISLIKHFPNLMVSIKELDVIGNGVFANDTLAHVGEFSTDINLLSALKKKIKVNGIFIDKSKFNVIVLPDGKANYDIAKSSEEEQKTETKTEESNEDLTIEIKEWQIQNTNIKYDDRQQKILTAVNGLNHNGSGDFTLSKFDLETKTEINKLSLYYEGTEYIKDKHVTADVDLLMDMANSTYTFTKNSIKINDFEFGFDGNLKMNDKDLITDITFSSKESSFKNILSLAPGIYTKEFKDLEASGKFKFDGFVKGTYNEKSLPAFGLNLDVDNAMFKYPELPTAINNINIDMHVDNQNGVIEDTRVDIKNVSLKMGKNPLEGKILVKNLRNYPLVADIKAKVDLHDLLNIFPIDSLEMKGIYDLELHADGYYDSINDQFPKVKGHMGLKDGYIKSAHFPLPIENINLSADVVNETGKMENTLISIPNLSMIMNKERFDASGKIYNLNDINWDIKAKGKIDIGAMTAIYPIDSTEMKGNVYANIASKGKMSDLDNEKYDRLKTSGQLTLSNFSYKNPSIPQGVMISKGELVFDPKKMELKKLDGKIQTSDFKVTGSINNYLAYALKDDQLYGNLDLNSKYFDLNQFISETEETSTGKTDQAPTQSESEELIIIPRNLNLAIMSSIGKLDYDNLSLEQLNGKVTVKNGIVNLNGLKFNMLGGHFGMNGVYNTQNTKEPSFEYKLKVDKISIKKTYKSFATVRNYAPVAEKMSGDCSWDFKMDGTMLPGMKPNLAKLNGDGILDIMNAAIKNSDLVKGVNKIINKSNSSSDILIDDTKIFAKIQNGKVFVKPFDVKIGQYSSMISGSNSLDGTLDYNVKVNIPTESVGKQINSLINNALGSNQNVIAEILQVDVQVTGKYDDLKYKIVGTKGIGNKSPKKSSSSSESKSENKSQKTEDDVKDALKKLKDLF</sequence>
<dbReference type="PANTHER" id="PTHR30441">
    <property type="entry name" value="DUF748 DOMAIN-CONTAINING PROTEIN"/>
    <property type="match status" value="1"/>
</dbReference>
<keyword evidence="2" id="KW-0472">Membrane</keyword>